<dbReference type="SUPFAM" id="SSF54862">
    <property type="entry name" value="4Fe-4S ferredoxins"/>
    <property type="match status" value="1"/>
</dbReference>
<evidence type="ECO:0000256" key="1">
    <source>
        <dbReference type="ARBA" id="ARBA00022723"/>
    </source>
</evidence>
<dbReference type="InterPro" id="IPR007525">
    <property type="entry name" value="FrhB_FdhB_C"/>
</dbReference>
<dbReference type="Gene3D" id="3.30.70.20">
    <property type="match status" value="1"/>
</dbReference>
<dbReference type="InterPro" id="IPR017896">
    <property type="entry name" value="4Fe4S_Fe-S-bd"/>
</dbReference>
<keyword evidence="3" id="KW-0411">Iron-sulfur</keyword>
<protein>
    <submittedName>
        <fullName evidence="5">Coenzyme F420 hydrogenase</fullName>
        <ecNumber evidence="5">1.12.98.1</ecNumber>
    </submittedName>
</protein>
<dbReference type="InterPro" id="IPR007516">
    <property type="entry name" value="Co_F420_Hydgase/DH_bsu_N"/>
</dbReference>
<reference evidence="5" key="1">
    <citation type="submission" date="2018-07" db="EMBL/GenBank/DDBJ databases">
        <authorList>
            <consortium name="Genoscope - CEA"/>
            <person name="William W."/>
        </authorList>
    </citation>
    <scope>NUCLEOTIDE SEQUENCE</scope>
    <source>
        <strain evidence="5">IK1</strain>
    </source>
</reference>
<keyword evidence="2" id="KW-0408">Iron</keyword>
<dbReference type="InterPro" id="IPR045220">
    <property type="entry name" value="FRHB/FDHB/HCAR-like"/>
</dbReference>
<dbReference type="GO" id="GO:0046872">
    <property type="term" value="F:metal ion binding"/>
    <property type="evidence" value="ECO:0007669"/>
    <property type="project" value="UniProtKB-KW"/>
</dbReference>
<dbReference type="PANTHER" id="PTHR31332">
    <property type="entry name" value="7-HYDROXYMETHYL CHLOROPHYLL A REDUCTASE, CHLOROPLASTIC"/>
    <property type="match status" value="1"/>
</dbReference>
<dbReference type="Pfam" id="PF04422">
    <property type="entry name" value="FrhB_FdhB_N"/>
    <property type="match status" value="1"/>
</dbReference>
<dbReference type="Pfam" id="PF04432">
    <property type="entry name" value="FrhB_FdhB_C"/>
    <property type="match status" value="1"/>
</dbReference>
<dbReference type="PROSITE" id="PS51379">
    <property type="entry name" value="4FE4S_FER_2"/>
    <property type="match status" value="1"/>
</dbReference>
<evidence type="ECO:0000259" key="4">
    <source>
        <dbReference type="PROSITE" id="PS51379"/>
    </source>
</evidence>
<organism evidence="5">
    <name type="scientific">Uncultured Desulfatiglans sp</name>
    <dbReference type="NCBI Taxonomy" id="1748965"/>
    <lineage>
        <taxon>Bacteria</taxon>
        <taxon>Pseudomonadati</taxon>
        <taxon>Thermodesulfobacteriota</taxon>
        <taxon>Desulfobacteria</taxon>
        <taxon>Desulfatiglandales</taxon>
        <taxon>Desulfatiglandaceae</taxon>
        <taxon>Desulfatiglans</taxon>
        <taxon>environmental samples</taxon>
    </lineage>
</organism>
<dbReference type="EMBL" id="UPXX01000027">
    <property type="protein sequence ID" value="VBB44297.1"/>
    <property type="molecule type" value="Genomic_DNA"/>
</dbReference>
<dbReference type="PROSITE" id="PS00198">
    <property type="entry name" value="4FE4S_FER_1"/>
    <property type="match status" value="1"/>
</dbReference>
<dbReference type="GO" id="GO:0052592">
    <property type="term" value="F:oxidoreductase activity, acting on CH or CH2 groups, with an iron-sulfur protein as acceptor"/>
    <property type="evidence" value="ECO:0007669"/>
    <property type="project" value="TreeGrafter"/>
</dbReference>
<keyword evidence="5" id="KW-0560">Oxidoreductase</keyword>
<dbReference type="PANTHER" id="PTHR31332:SF0">
    <property type="entry name" value="7-HYDROXYMETHYL CHLOROPHYLL A REDUCTASE, CHLOROPLASTIC"/>
    <property type="match status" value="1"/>
</dbReference>
<evidence type="ECO:0000256" key="3">
    <source>
        <dbReference type="ARBA" id="ARBA00023014"/>
    </source>
</evidence>
<evidence type="ECO:0000256" key="2">
    <source>
        <dbReference type="ARBA" id="ARBA00023004"/>
    </source>
</evidence>
<name>A0A653A8D8_UNCDX</name>
<dbReference type="InterPro" id="IPR017900">
    <property type="entry name" value="4Fe4S_Fe_S_CS"/>
</dbReference>
<dbReference type="GO" id="GO:0051536">
    <property type="term" value="F:iron-sulfur cluster binding"/>
    <property type="evidence" value="ECO:0007669"/>
    <property type="project" value="UniProtKB-KW"/>
</dbReference>
<sequence>MQPSLNGGQTGLIEQVIGPGLCVGCGACVGLCPYQEYKDGRIVVIDRCHAENSRCYQICPQCAGGPQKPGGIEGALSVPDGIGTCLEIHMARGTDDEITAGSQYGGMVSSLLVRSLESGVVDNVVLTTKGGGEAPAGTLARSREEILACAGSRYNAAGGLAAMNRAYGNGATRMAVVGLPCQMIALERLAKLQPDGSERSGAVELKLGLFCTWALDYRVLRDFLKSEGIDAPARKYDIPPPPAARFDVDTSQGMRHFPLDEIRPAIQKGCRICRDMTAEYADISIGAAEGYPGWNTVLVRTETGRRLFADSCAAGLVEVRPLPEANLEHLAEAARNKRRRGEEALSEIRGGQS</sequence>
<proteinExistence type="predicted"/>
<dbReference type="AlphaFoldDB" id="A0A653A8D8"/>
<gene>
    <name evidence="5" type="ORF">TRIP_B330426</name>
</gene>
<feature type="domain" description="4Fe-4S ferredoxin-type" evidence="4">
    <location>
        <begin position="13"/>
        <end position="42"/>
    </location>
</feature>
<accession>A0A653A8D8</accession>
<keyword evidence="1" id="KW-0479">Metal-binding</keyword>
<dbReference type="EC" id="1.12.98.1" evidence="5"/>
<dbReference type="GO" id="GO:0050454">
    <property type="term" value="F:coenzyme F420 hydrogenase activity"/>
    <property type="evidence" value="ECO:0007669"/>
    <property type="project" value="UniProtKB-EC"/>
</dbReference>
<evidence type="ECO:0000313" key="5">
    <source>
        <dbReference type="EMBL" id="VBB44297.1"/>
    </source>
</evidence>